<dbReference type="AlphaFoldDB" id="A0A1Q9YMX6"/>
<dbReference type="InterPro" id="IPR047679">
    <property type="entry name" value="BREX_BrxC"/>
</dbReference>
<feature type="domain" description="Probable ATP-binding protein BrxC winged helix-turn-helix" evidence="2">
    <location>
        <begin position="734"/>
        <end position="853"/>
    </location>
</feature>
<dbReference type="InterPro" id="IPR058037">
    <property type="entry name" value="BREX_BrxC_helical"/>
</dbReference>
<dbReference type="InterPro" id="IPR058038">
    <property type="entry name" value="BREX_BrxC_wHTH"/>
</dbReference>
<name>A0A1Q9YMX6_9FIRM</name>
<feature type="coiled-coil region" evidence="1">
    <location>
        <begin position="1027"/>
        <end position="1054"/>
    </location>
</feature>
<dbReference type="Pfam" id="PF25796">
    <property type="entry name" value="BREX_BrxC_4th"/>
    <property type="match status" value="1"/>
</dbReference>
<evidence type="ECO:0000256" key="1">
    <source>
        <dbReference type="SAM" id="Coils"/>
    </source>
</evidence>
<comment type="caution">
    <text evidence="5">The sequence shown here is derived from an EMBL/GenBank/DDBJ whole genome shotgun (WGS) entry which is preliminary data.</text>
</comment>
<dbReference type="InterPro" id="IPR058036">
    <property type="entry name" value="BREX_BrxC_4th"/>
</dbReference>
<evidence type="ECO:0000259" key="4">
    <source>
        <dbReference type="Pfam" id="PF25796"/>
    </source>
</evidence>
<dbReference type="SUPFAM" id="SSF52540">
    <property type="entry name" value="P-loop containing nucleoside triphosphate hydrolases"/>
    <property type="match status" value="1"/>
</dbReference>
<dbReference type="Pfam" id="PF25791">
    <property type="entry name" value="WHD_BREX_BrxC"/>
    <property type="match status" value="1"/>
</dbReference>
<sequence>MKLKNMFEKDINRNINGVVKVGDDNLDSVQQELDEYIITRELRRHFSTFLENYTAALDQPTDKMGVWISGFFGSGKSHFLKMLSYLLENKEVNGKTAFEYFEDKFDDAYMEAEARRATGVPTEAILFNIDIEGKKKNKEAIKNVFAKVFYDHLGYYGSDLKVVHLEQFLDEEGKLEDFKEEFEKRRGKSWEEARARYRFHQDGIVKSLMAVCEMSEDAAKNAFKGEDTNELSIKNLVSDIKKYVDSKGKNFRLLFMVDEIGQYIGNDSDLMLNLQSLVEEIGTQCKGQVWVMVTSQEAIDEIVKVSGDDFSKIQGRFNTRLSLSSSSVDEVIEKRVLAKNEEAASLLEMEYNKEQAVLKNLYTFSDSVLDIKGYTGPEEFAMTYPFVPYQFKIIQDVLSQIRKHGNSGKHLSSGERSMLSAFQEAAQKVQDKDETSLVPFYNFYDTVHTFLDSPIRRVIERCQSAAEHHDGIEPRDVDVLKLLYLVRYLDDIKANVDNIAILMIDNIETDKINLRKEVQASLDRLYNQNYISRNGDTYYFLTDEEQDIARDIKNTPVDTAQIIKAIGDTVYDDIFTSKRFKYGKNDFSFNQYVDETQHGAPVSGMGLRFITVAHDQAHNEMWLMNQTFSNPEAFIVLPEDNDYFNQLEEAKKIDKYVKKQNTSTQPETVQEIIAKKRREMRQLESRAKDSLEKAILDGKVYVGGESINVLAGNAKAKIEQVLSKLAEHVYNKNYMIETNVDSDADILKILNSKHQQMNLDGLNDEAMEEVGTFLETRKKLNQPTSMGEIQKRYQDKPYGWKQIDIAAVVARLLVGHQIELKYGGQKINPTDRKVIDYLRNPKDVDKVQVSRRIAVSEDLKRKSVKFLRDYLNRQDVPETEQELVDFTIEQLEVLKNHYQDLLNNEYRVKIYPDKELVGEADELLSEILSRKNDNDALLSILIKKQDDLLDSQEDLEVVEDFFKSQKSVFDSARKYLSDLNRERDYFFDNEQMKQSMEEINSILKMDHPYNQIKKLPELVQEAKGEYSKLLNEKLENLEAQMDRGISEIETKMQEMKGTNSSVSEGLSFLRQKKEAVKKNETLTQMDAAVTQVNNLVNNTLATIQRTIDVQNKVNQTPPNKPKKPYVPPKKVEHIYRGVLCPAKLVSSVEDVNNYVENIRKELLRLLSNNDGVRIE</sequence>
<gene>
    <name evidence="5" type="ORF">BO223_01530</name>
</gene>
<dbReference type="Pfam" id="PF25792">
    <property type="entry name" value="BREX_BrxC_helical"/>
    <property type="match status" value="1"/>
</dbReference>
<feature type="domain" description="Probable ATP-binding protein BrxC alpha-helical" evidence="3">
    <location>
        <begin position="861"/>
        <end position="981"/>
    </location>
</feature>
<accession>A0A1Q9YMX6</accession>
<evidence type="ECO:0000259" key="3">
    <source>
        <dbReference type="Pfam" id="PF25792"/>
    </source>
</evidence>
<protein>
    <submittedName>
        <fullName evidence="5">ATPase</fullName>
    </submittedName>
</protein>
<evidence type="ECO:0000313" key="6">
    <source>
        <dbReference type="Proteomes" id="UP000186758"/>
    </source>
</evidence>
<dbReference type="NCBIfam" id="NF033441">
    <property type="entry name" value="BREX_BrxC"/>
    <property type="match status" value="1"/>
</dbReference>
<keyword evidence="1" id="KW-0175">Coiled coil</keyword>
<dbReference type="RefSeq" id="WP_075884671.1">
    <property type="nucleotide sequence ID" value="NZ_MPJZ01000013.1"/>
</dbReference>
<feature type="domain" description="Probable ATP-binding protein BrxC 4th six-stranded beta-sheet" evidence="4">
    <location>
        <begin position="555"/>
        <end position="725"/>
    </location>
</feature>
<evidence type="ECO:0000313" key="5">
    <source>
        <dbReference type="EMBL" id="OLU46939.1"/>
    </source>
</evidence>
<dbReference type="InterPro" id="IPR027417">
    <property type="entry name" value="P-loop_NTPase"/>
</dbReference>
<dbReference type="EMBL" id="MPJZ01000013">
    <property type="protein sequence ID" value="OLU46939.1"/>
    <property type="molecule type" value="Genomic_DNA"/>
</dbReference>
<dbReference type="Proteomes" id="UP000186758">
    <property type="component" value="Unassembled WGS sequence"/>
</dbReference>
<evidence type="ECO:0000259" key="2">
    <source>
        <dbReference type="Pfam" id="PF25791"/>
    </source>
</evidence>
<reference evidence="5 6" key="1">
    <citation type="submission" date="2016-11" db="EMBL/GenBank/DDBJ databases">
        <title>Description of two novel members of the family Erysipelotrichaceae: Ileibacterium lipovorans gen. nov., sp. nov. and Dubosiella newyorkensis, gen. nov., sp. nov.</title>
        <authorList>
            <person name="Cox L.M."/>
            <person name="Sohn J."/>
            <person name="Tyrrell K.L."/>
            <person name="Citron D.M."/>
            <person name="Lawson P.A."/>
            <person name="Patel N.B."/>
            <person name="Iizumi T."/>
            <person name="Perez-Perez G.I."/>
            <person name="Goldstein E.J."/>
            <person name="Blaser M.J."/>
        </authorList>
    </citation>
    <scope>NUCLEOTIDE SEQUENCE [LARGE SCALE GENOMIC DNA]</scope>
    <source>
        <strain evidence="5 6">NYU-BL-K8</strain>
    </source>
</reference>
<proteinExistence type="predicted"/>
<organism evidence="5 6">
    <name type="scientific">Faecalibaculum rodentium</name>
    <dbReference type="NCBI Taxonomy" id="1702221"/>
    <lineage>
        <taxon>Bacteria</taxon>
        <taxon>Bacillati</taxon>
        <taxon>Bacillota</taxon>
        <taxon>Erysipelotrichia</taxon>
        <taxon>Erysipelotrichales</taxon>
        <taxon>Erysipelotrichaceae</taxon>
        <taxon>Faecalibaculum</taxon>
    </lineage>
</organism>